<dbReference type="SUPFAM" id="SSF52540">
    <property type="entry name" value="P-loop containing nucleoside triphosphate hydrolases"/>
    <property type="match status" value="2"/>
</dbReference>
<proteinExistence type="inferred from homology"/>
<dbReference type="GO" id="GO:0000329">
    <property type="term" value="C:fungal-type vacuole membrane"/>
    <property type="evidence" value="ECO:0007669"/>
    <property type="project" value="UniProtKB-ARBA"/>
</dbReference>
<dbReference type="PANTHER" id="PTHR24223:SF443">
    <property type="entry name" value="MULTIDRUG-RESISTANCE LIKE PROTEIN 1, ISOFORM I"/>
    <property type="match status" value="1"/>
</dbReference>
<dbReference type="PROSITE" id="PS50929">
    <property type="entry name" value="ABC_TM1F"/>
    <property type="match status" value="2"/>
</dbReference>
<keyword evidence="7" id="KW-0677">Repeat</keyword>
<feature type="transmembrane region" description="Helical" evidence="14">
    <location>
        <begin position="957"/>
        <end position="981"/>
    </location>
</feature>
<evidence type="ECO:0000256" key="7">
    <source>
        <dbReference type="ARBA" id="ARBA00022737"/>
    </source>
</evidence>
<dbReference type="InterPro" id="IPR017871">
    <property type="entry name" value="ABC_transporter-like_CS"/>
</dbReference>
<dbReference type="InterPro" id="IPR011527">
    <property type="entry name" value="ABC1_TM_dom"/>
</dbReference>
<name>A0A9P9IJI7_9HYPO</name>
<accession>A0A9P9IJI7</accession>
<evidence type="ECO:0000259" key="15">
    <source>
        <dbReference type="PROSITE" id="PS50893"/>
    </source>
</evidence>
<evidence type="ECO:0000256" key="11">
    <source>
        <dbReference type="ARBA" id="ARBA00022989"/>
    </source>
</evidence>
<dbReference type="CDD" id="cd03244">
    <property type="entry name" value="ABCC_MRP_domain2"/>
    <property type="match status" value="1"/>
</dbReference>
<dbReference type="PROSITE" id="PS00211">
    <property type="entry name" value="ABC_TRANSPORTER_1"/>
    <property type="match status" value="2"/>
</dbReference>
<dbReference type="Gene3D" id="1.20.1560.10">
    <property type="entry name" value="ABC transporter type 1, transmembrane domain"/>
    <property type="match status" value="2"/>
</dbReference>
<dbReference type="SUPFAM" id="SSF90123">
    <property type="entry name" value="ABC transporter transmembrane region"/>
    <property type="match status" value="2"/>
</dbReference>
<dbReference type="Proteomes" id="UP000738349">
    <property type="component" value="Unassembled WGS sequence"/>
</dbReference>
<keyword evidence="3" id="KW-0813">Transport</keyword>
<feature type="transmembrane region" description="Helical" evidence="14">
    <location>
        <begin position="101"/>
        <end position="120"/>
    </location>
</feature>
<feature type="transmembrane region" description="Helical" evidence="14">
    <location>
        <begin position="437"/>
        <end position="465"/>
    </location>
</feature>
<evidence type="ECO:0000256" key="6">
    <source>
        <dbReference type="ARBA" id="ARBA00022692"/>
    </source>
</evidence>
<evidence type="ECO:0000256" key="12">
    <source>
        <dbReference type="ARBA" id="ARBA00023136"/>
    </source>
</evidence>
<dbReference type="GO" id="GO:0016887">
    <property type="term" value="F:ATP hydrolysis activity"/>
    <property type="evidence" value="ECO:0007669"/>
    <property type="project" value="InterPro"/>
</dbReference>
<dbReference type="InterPro" id="IPR056227">
    <property type="entry name" value="TMD0_ABC"/>
</dbReference>
<evidence type="ECO:0000256" key="9">
    <source>
        <dbReference type="ARBA" id="ARBA00022840"/>
    </source>
</evidence>
<dbReference type="SMART" id="SM00382">
    <property type="entry name" value="AAA"/>
    <property type="match status" value="2"/>
</dbReference>
<dbReference type="PROSITE" id="PS50893">
    <property type="entry name" value="ABC_TRANSPORTER_2"/>
    <property type="match status" value="2"/>
</dbReference>
<gene>
    <name evidence="17" type="ORF">EDB81DRAFT_730740</name>
</gene>
<feature type="transmembrane region" description="Helical" evidence="14">
    <location>
        <begin position="163"/>
        <end position="182"/>
    </location>
</feature>
<dbReference type="FunFam" id="3.40.50.300:FF:000450">
    <property type="entry name" value="ABC transporter C family member 2"/>
    <property type="match status" value="1"/>
</dbReference>
<keyword evidence="18" id="KW-1185">Reference proteome</keyword>
<organism evidence="17 18">
    <name type="scientific">Dactylonectria macrodidyma</name>
    <dbReference type="NCBI Taxonomy" id="307937"/>
    <lineage>
        <taxon>Eukaryota</taxon>
        <taxon>Fungi</taxon>
        <taxon>Dikarya</taxon>
        <taxon>Ascomycota</taxon>
        <taxon>Pezizomycotina</taxon>
        <taxon>Sordariomycetes</taxon>
        <taxon>Hypocreomycetidae</taxon>
        <taxon>Hypocreales</taxon>
        <taxon>Nectriaceae</taxon>
        <taxon>Dactylonectria</taxon>
    </lineage>
</organism>
<feature type="compositionally biased region" description="Polar residues" evidence="13">
    <location>
        <begin position="863"/>
        <end position="905"/>
    </location>
</feature>
<keyword evidence="6 14" id="KW-0812">Transmembrane</keyword>
<evidence type="ECO:0000256" key="3">
    <source>
        <dbReference type="ARBA" id="ARBA00022448"/>
    </source>
</evidence>
<comment type="caution">
    <text evidence="17">The sequence shown here is derived from an EMBL/GenBank/DDBJ whole genome shotgun (WGS) entry which is preliminary data.</text>
</comment>
<evidence type="ECO:0000256" key="8">
    <source>
        <dbReference type="ARBA" id="ARBA00022741"/>
    </source>
</evidence>
<dbReference type="FunFam" id="1.20.1560.10:FF:000001">
    <property type="entry name" value="ATP-binding cassette subfamily C member 1"/>
    <property type="match status" value="1"/>
</dbReference>
<feature type="transmembrane region" description="Helical" evidence="14">
    <location>
        <begin position="311"/>
        <end position="328"/>
    </location>
</feature>
<evidence type="ECO:0000313" key="17">
    <source>
        <dbReference type="EMBL" id="KAH7124488.1"/>
    </source>
</evidence>
<feature type="domain" description="ABC transporter" evidence="15">
    <location>
        <begin position="1295"/>
        <end position="1530"/>
    </location>
</feature>
<feature type="transmembrane region" description="Helical" evidence="14">
    <location>
        <begin position="194"/>
        <end position="214"/>
    </location>
</feature>
<feature type="transmembrane region" description="Helical" evidence="14">
    <location>
        <begin position="348"/>
        <end position="367"/>
    </location>
</feature>
<comment type="similarity">
    <text evidence="2">Belongs to the ABC transporter superfamily. ABCC family. Conjugate transporter (TC 3.A.1.208) subfamily.</text>
</comment>
<protein>
    <submittedName>
        <fullName evidence="17">Multidrug resistance-associated protein 1</fullName>
    </submittedName>
</protein>
<feature type="domain" description="ABC transmembrane type-1" evidence="16">
    <location>
        <begin position="961"/>
        <end position="1258"/>
    </location>
</feature>
<dbReference type="InterPro" id="IPR027417">
    <property type="entry name" value="P-loop_NTPase"/>
</dbReference>
<keyword evidence="9" id="KW-0067">ATP-binding</keyword>
<evidence type="ECO:0000313" key="18">
    <source>
        <dbReference type="Proteomes" id="UP000738349"/>
    </source>
</evidence>
<sequence length="1538" mass="169116">MITLPQIVIEPASASTLGSFNGEDVNYLTTTGSCQQLLCCNSEGWGPLNPSRNDFTPCFLNSLILLVSVFGLVVGVPTLWWLSMRKDEEAIRKDWQFRTKLVTTIALFSVAVLQAVFLTVRHPHLWIGDLSMWTPMALTVSLLIIFSIQYLQRPRLRSARAFVASYWLLLLLVFGANLHSSISRRVYQDDLLGFIFVCIGFGLVCVEFLLAWVIPSQATHQPLKGSENECPSERATLISRLTFNWMTPMIRHGYKQYITEDDLWDLAKQDTTRAAGDAFQYAWVHEQACKEKPSLWVALFRGFGAAYARGALFKAIADVLAILQPQLLRFFISFVDSYQSYQPQPLNFGAAVALSMFAISVAQSLCLHQCFQRLSQTGVKLKSALVSATYRKSLRLSNEARGMKSTGDIVNLMAVDSQRLQDVTQFSQHLWSTPLQIILCMASLYSLLGYSMFTGVALMIVTIPINGSITKSMKFLQEQQMKNKDARSKLTAEVIANMKSIKLFAWGSAFANRIGHIRNDKELVTLRKTGALQAVSSFIGSVTPFLVACSAFAVRVLVQRQPLTIEIVFPAVALFQLLTSPLMILPAAISSVTEASVAVSRLAAFFTADELQPDAVIREEAVTVSGEESVSIHDATFKWSMHGTGPALQEINLSAHRGELCCLVGRVGSGKSSILHALLGDLYKATGTVTLRGSVAYVAQQPWILNASVRDNITFGKPWDPDFYVETVKACALIDDLAQLPNGDQTEVGDKGITLSGGQKARLTLARAVYARADIYLLDDCLSAVDQHVGRHLIEEVFGRRGLLKDRTRILATNSTPVLLEANSIVLIRDGKISEQGTYDQLKAKGGDFVSLIGHANNSNQIVTDSTTTRPSCAEEGTTNDQQQLGHDKTSNATGTLTPGQSSAVDGNASIPANIDPRRIILDVEAAISKPKRCKELTQQGSVKWKVYGDYAKASSLWAVALYAVTLVAAQVAEIGGNVWLKQWSEANDDPNADVDVKKYLGIYVAFGLGSAGLVILQSSTLWLWCSIEESKSSKFQRHRACASHKLHESMIIAILRAPMTFFETTPAGQILNRFSSDIYRIDQSLPRQFNTLFINTVKALFSLAVISSGTPAFILLAIPLVFVYSYMQQYYLGAKRELKRLDGVSRNPVFAHFQESLGGLTTIRAYSQQERFSLESERRLDANMEAYIPSITANRWLGVRLEFIGSIIILSAAGLALARLSLGSHLSAGMVGLMISYALQITQSLSSLVRATGEVETNIVSAERVLEYTHLPSEAPDVIPNHRPGISWPSRGSVSFVDYSTRYRPELGLVLRNLNLNFKPGEKIGVVGRTGAGKSSLALAVFRIIEPLDGSIHIDDADISKIGLLDLRQRLTVIPQDPALFEGTVRENLDPGEEHDDMKLWTALGLARLKEHVTSMTGGLDAKIYEGGSNLSQGQKQLVSLARAMLKPTSILVLDEATAAVDTETDMHLQETLRESIFSNRTVITIAHRINTIINSDRIVVLEKGEAVEFDTPATLMLQKGAFYQLVKEAGLLERLG</sequence>
<keyword evidence="5" id="KW-0926">Vacuole</keyword>
<dbReference type="EMBL" id="JAGMUV010000021">
    <property type="protein sequence ID" value="KAH7124488.1"/>
    <property type="molecule type" value="Genomic_DNA"/>
</dbReference>
<comment type="subcellular location">
    <subcellularLocation>
        <location evidence="1">Vacuole membrane</location>
        <topology evidence="1">Multi-pass membrane protein</topology>
    </subcellularLocation>
</comment>
<keyword evidence="4" id="KW-0597">Phosphoprotein</keyword>
<evidence type="ECO:0000256" key="5">
    <source>
        <dbReference type="ARBA" id="ARBA00022554"/>
    </source>
</evidence>
<feature type="transmembrane region" description="Helical" evidence="14">
    <location>
        <begin position="132"/>
        <end position="151"/>
    </location>
</feature>
<evidence type="ECO:0000256" key="2">
    <source>
        <dbReference type="ARBA" id="ARBA00009726"/>
    </source>
</evidence>
<feature type="transmembrane region" description="Helical" evidence="14">
    <location>
        <begin position="567"/>
        <end position="589"/>
    </location>
</feature>
<feature type="region of interest" description="Disordered" evidence="13">
    <location>
        <begin position="863"/>
        <end position="909"/>
    </location>
</feature>
<evidence type="ECO:0000256" key="14">
    <source>
        <dbReference type="SAM" id="Phobius"/>
    </source>
</evidence>
<dbReference type="Pfam" id="PF24357">
    <property type="entry name" value="TMD0_ABC"/>
    <property type="match status" value="1"/>
</dbReference>
<dbReference type="Pfam" id="PF00664">
    <property type="entry name" value="ABC_membrane"/>
    <property type="match status" value="2"/>
</dbReference>
<dbReference type="Pfam" id="PF00005">
    <property type="entry name" value="ABC_tran"/>
    <property type="match status" value="2"/>
</dbReference>
<keyword evidence="10" id="KW-1278">Translocase</keyword>
<feature type="domain" description="ABC transporter" evidence="15">
    <location>
        <begin position="630"/>
        <end position="855"/>
    </location>
</feature>
<feature type="transmembrane region" description="Helical" evidence="14">
    <location>
        <begin position="1001"/>
        <end position="1025"/>
    </location>
</feature>
<feature type="transmembrane region" description="Helical" evidence="14">
    <location>
        <begin position="538"/>
        <end position="558"/>
    </location>
</feature>
<dbReference type="Gene3D" id="3.40.50.300">
    <property type="entry name" value="P-loop containing nucleotide triphosphate hydrolases"/>
    <property type="match status" value="2"/>
</dbReference>
<dbReference type="InterPro" id="IPR003439">
    <property type="entry name" value="ABC_transporter-like_ATP-bd"/>
</dbReference>
<dbReference type="GO" id="GO:0005524">
    <property type="term" value="F:ATP binding"/>
    <property type="evidence" value="ECO:0007669"/>
    <property type="project" value="UniProtKB-KW"/>
</dbReference>
<keyword evidence="12 14" id="KW-0472">Membrane</keyword>
<dbReference type="InterPro" id="IPR003593">
    <property type="entry name" value="AAA+_ATPase"/>
</dbReference>
<dbReference type="FunFam" id="1.20.1560.10:FF:000020">
    <property type="entry name" value="ABC metal ion transporter"/>
    <property type="match status" value="1"/>
</dbReference>
<dbReference type="FunFam" id="3.40.50.300:FF:000565">
    <property type="entry name" value="ABC bile acid transporter"/>
    <property type="match status" value="1"/>
</dbReference>
<evidence type="ECO:0000256" key="4">
    <source>
        <dbReference type="ARBA" id="ARBA00022553"/>
    </source>
</evidence>
<evidence type="ECO:0000259" key="16">
    <source>
        <dbReference type="PROSITE" id="PS50929"/>
    </source>
</evidence>
<dbReference type="InterPro" id="IPR036640">
    <property type="entry name" value="ABC1_TM_sf"/>
</dbReference>
<dbReference type="InterPro" id="IPR050173">
    <property type="entry name" value="ABC_transporter_C-like"/>
</dbReference>
<evidence type="ECO:0000256" key="13">
    <source>
        <dbReference type="SAM" id="MobiDB-lite"/>
    </source>
</evidence>
<keyword evidence="11 14" id="KW-1133">Transmembrane helix</keyword>
<dbReference type="GO" id="GO:0140359">
    <property type="term" value="F:ABC-type transporter activity"/>
    <property type="evidence" value="ECO:0007669"/>
    <property type="project" value="InterPro"/>
</dbReference>
<dbReference type="PANTHER" id="PTHR24223">
    <property type="entry name" value="ATP-BINDING CASSETTE SUB-FAMILY C"/>
    <property type="match status" value="1"/>
</dbReference>
<dbReference type="OrthoDB" id="6500128at2759"/>
<feature type="domain" description="ABC transmembrane type-1" evidence="16">
    <location>
        <begin position="310"/>
        <end position="594"/>
    </location>
</feature>
<feature type="transmembrane region" description="Helical" evidence="14">
    <location>
        <begin position="1198"/>
        <end position="1217"/>
    </location>
</feature>
<dbReference type="GO" id="GO:0042592">
    <property type="term" value="P:homeostatic process"/>
    <property type="evidence" value="ECO:0007669"/>
    <property type="project" value="UniProtKB-ARBA"/>
</dbReference>
<dbReference type="CDD" id="cd18595">
    <property type="entry name" value="ABC_6TM_MRP1_2_3_6_D1_like"/>
    <property type="match status" value="1"/>
</dbReference>
<dbReference type="CDD" id="cd03250">
    <property type="entry name" value="ABCC_MRP_domain1"/>
    <property type="match status" value="1"/>
</dbReference>
<dbReference type="CDD" id="cd18603">
    <property type="entry name" value="ABC_6TM_MRP1_2_3_6_D2_like"/>
    <property type="match status" value="1"/>
</dbReference>
<feature type="transmembrane region" description="Helical" evidence="14">
    <location>
        <begin position="1100"/>
        <end position="1127"/>
    </location>
</feature>
<reference evidence="17" key="1">
    <citation type="journal article" date="2021" name="Nat. Commun.">
        <title>Genetic determinants of endophytism in the Arabidopsis root mycobiome.</title>
        <authorList>
            <person name="Mesny F."/>
            <person name="Miyauchi S."/>
            <person name="Thiergart T."/>
            <person name="Pickel B."/>
            <person name="Atanasova L."/>
            <person name="Karlsson M."/>
            <person name="Huettel B."/>
            <person name="Barry K.W."/>
            <person name="Haridas S."/>
            <person name="Chen C."/>
            <person name="Bauer D."/>
            <person name="Andreopoulos W."/>
            <person name="Pangilinan J."/>
            <person name="LaButti K."/>
            <person name="Riley R."/>
            <person name="Lipzen A."/>
            <person name="Clum A."/>
            <person name="Drula E."/>
            <person name="Henrissat B."/>
            <person name="Kohler A."/>
            <person name="Grigoriev I.V."/>
            <person name="Martin F.M."/>
            <person name="Hacquard S."/>
        </authorList>
    </citation>
    <scope>NUCLEOTIDE SEQUENCE</scope>
    <source>
        <strain evidence="17">MPI-CAGE-AT-0147</strain>
    </source>
</reference>
<feature type="transmembrane region" description="Helical" evidence="14">
    <location>
        <begin position="59"/>
        <end position="81"/>
    </location>
</feature>
<evidence type="ECO:0000256" key="10">
    <source>
        <dbReference type="ARBA" id="ARBA00022967"/>
    </source>
</evidence>
<keyword evidence="8" id="KW-0547">Nucleotide-binding</keyword>
<evidence type="ECO:0000256" key="1">
    <source>
        <dbReference type="ARBA" id="ARBA00004128"/>
    </source>
</evidence>